<dbReference type="InterPro" id="IPR036167">
    <property type="entry name" value="tRNA_intron_Endo_cat-like_sf"/>
</dbReference>
<comment type="similarity">
    <text evidence="1">Belongs to the tRNA-intron endonuclease family.</text>
</comment>
<dbReference type="GO" id="GO:0000213">
    <property type="term" value="F:tRNA-intron lyase activity"/>
    <property type="evidence" value="ECO:0007669"/>
    <property type="project" value="UniProtKB-EC"/>
</dbReference>
<evidence type="ECO:0000256" key="1">
    <source>
        <dbReference type="ARBA" id="ARBA00008078"/>
    </source>
</evidence>
<protein>
    <recommendedName>
        <fullName evidence="2">tRNA-intron lyase</fullName>
        <ecNumber evidence="2">4.6.1.16</ecNumber>
    </recommendedName>
</protein>
<accession>A0A2T9Z5I7</accession>
<reference evidence="8 9" key="1">
    <citation type="journal article" date="2018" name="MBio">
        <title>Comparative Genomics Reveals the Core Gene Toolbox for the Fungus-Insect Symbiosis.</title>
        <authorList>
            <person name="Wang Y."/>
            <person name="Stata M."/>
            <person name="Wang W."/>
            <person name="Stajich J.E."/>
            <person name="White M.M."/>
            <person name="Moncalvo J.M."/>
        </authorList>
    </citation>
    <scope>NUCLEOTIDE SEQUENCE [LARGE SCALE GENOMIC DNA]</scope>
    <source>
        <strain evidence="8 9">SC-DP-2</strain>
    </source>
</reference>
<feature type="domain" description="tRNA intron endonuclease catalytic" evidence="6">
    <location>
        <begin position="98"/>
        <end position="174"/>
    </location>
</feature>
<keyword evidence="4" id="KW-0456">Lyase</keyword>
<dbReference type="GO" id="GO:0005634">
    <property type="term" value="C:nucleus"/>
    <property type="evidence" value="ECO:0007669"/>
    <property type="project" value="UniProtKB-ARBA"/>
</dbReference>
<dbReference type="CDD" id="cd22363">
    <property type="entry name" value="tRNA-intron_lyase_C"/>
    <property type="match status" value="1"/>
</dbReference>
<dbReference type="GO" id="GO:0000379">
    <property type="term" value="P:tRNA-type intron splice site recognition and cleavage"/>
    <property type="evidence" value="ECO:0007669"/>
    <property type="project" value="TreeGrafter"/>
</dbReference>
<comment type="caution">
    <text evidence="8">The sequence shown here is derived from an EMBL/GenBank/DDBJ whole genome shotgun (WGS) entry which is preliminary data.</text>
</comment>
<evidence type="ECO:0000256" key="4">
    <source>
        <dbReference type="ARBA" id="ARBA00023239"/>
    </source>
</evidence>
<dbReference type="EMBL" id="MBFS01002211">
    <property type="protein sequence ID" value="PVU99868.1"/>
    <property type="molecule type" value="Genomic_DNA"/>
</dbReference>
<dbReference type="Proteomes" id="UP000245609">
    <property type="component" value="Unassembled WGS sequence"/>
</dbReference>
<evidence type="ECO:0000313" key="9">
    <source>
        <dbReference type="Proteomes" id="UP000245609"/>
    </source>
</evidence>
<organism evidence="8 9">
    <name type="scientific">Smittium megazygosporum</name>
    <dbReference type="NCBI Taxonomy" id="133381"/>
    <lineage>
        <taxon>Eukaryota</taxon>
        <taxon>Fungi</taxon>
        <taxon>Fungi incertae sedis</taxon>
        <taxon>Zoopagomycota</taxon>
        <taxon>Kickxellomycotina</taxon>
        <taxon>Harpellomycetes</taxon>
        <taxon>Harpellales</taxon>
        <taxon>Legeriomycetaceae</taxon>
        <taxon>Smittium</taxon>
    </lineage>
</organism>
<dbReference type="GO" id="GO:0003676">
    <property type="term" value="F:nucleic acid binding"/>
    <property type="evidence" value="ECO:0007669"/>
    <property type="project" value="InterPro"/>
</dbReference>
<evidence type="ECO:0000256" key="3">
    <source>
        <dbReference type="ARBA" id="ARBA00022694"/>
    </source>
</evidence>
<evidence type="ECO:0000259" key="7">
    <source>
        <dbReference type="Pfam" id="PF26577"/>
    </source>
</evidence>
<dbReference type="InterPro" id="IPR011856">
    <property type="entry name" value="tRNA_endonuc-like_dom_sf"/>
</dbReference>
<dbReference type="PANTHER" id="PTHR13070">
    <property type="entry name" value="TRNA-SPLICING ENDONUCLEASE SUBUNIT SEN34-RELATED"/>
    <property type="match status" value="1"/>
</dbReference>
<evidence type="ECO:0000259" key="6">
    <source>
        <dbReference type="Pfam" id="PF01974"/>
    </source>
</evidence>
<name>A0A2T9Z5I7_9FUNG</name>
<dbReference type="SUPFAM" id="SSF53032">
    <property type="entry name" value="tRNA-intron endonuclease catalytic domain-like"/>
    <property type="match status" value="1"/>
</dbReference>
<dbReference type="InterPro" id="IPR006677">
    <property type="entry name" value="tRNA_intron_Endonuc_cat-like"/>
</dbReference>
<dbReference type="PANTHER" id="PTHR13070:SF0">
    <property type="entry name" value="TRNA-SPLICING ENDONUCLEASE SUBUNIT SEN34"/>
    <property type="match status" value="1"/>
</dbReference>
<keyword evidence="9" id="KW-1185">Reference proteome</keyword>
<dbReference type="InterPro" id="IPR059049">
    <property type="entry name" value="TSEN34_N"/>
</dbReference>
<dbReference type="Pfam" id="PF26577">
    <property type="entry name" value="TSEN34_N"/>
    <property type="match status" value="1"/>
</dbReference>
<evidence type="ECO:0000256" key="5">
    <source>
        <dbReference type="ARBA" id="ARBA00034031"/>
    </source>
</evidence>
<dbReference type="Gene3D" id="3.40.1350.10">
    <property type="match status" value="1"/>
</dbReference>
<dbReference type="OrthoDB" id="48041at2759"/>
<gene>
    <name evidence="8" type="ORF">BB560_005432</name>
</gene>
<comment type="catalytic activity">
    <reaction evidence="5">
        <text>pretRNA = a 3'-half-tRNA molecule with a 5'-OH end + a 5'-half-tRNA molecule with a 2',3'-cyclic phosphate end + an intron with a 2',3'-cyclic phosphate and a 5'-hydroxyl terminus.</text>
        <dbReference type="EC" id="4.6.1.16"/>
    </reaction>
</comment>
<dbReference type="EC" id="4.6.1.16" evidence="2"/>
<keyword evidence="3" id="KW-0819">tRNA processing</keyword>
<sequence length="188" mass="21303">MKKVLVSLSDNIGLVFDPKDVRFLREKFRIVGSMIGSLDNQPIQNSLLGIPLSLLPEEIALLLEKVPDVDTVSNIHQGIIAQDTINYEWPKTEFDKIKKLVFSDLWNKGHYITSGLKFGGDYLVYNGDPFLYHSNFIATVLNYEELLSGHDLVALGRIGTNVKKNRVLCSFDFESNSCIYITIRWSGF</sequence>
<evidence type="ECO:0000256" key="2">
    <source>
        <dbReference type="ARBA" id="ARBA00012573"/>
    </source>
</evidence>
<dbReference type="AlphaFoldDB" id="A0A2T9Z5I7"/>
<dbReference type="STRING" id="133381.A0A2T9Z5I7"/>
<feature type="domain" description="TSEN34 N-terminal" evidence="7">
    <location>
        <begin position="6"/>
        <end position="65"/>
    </location>
</feature>
<evidence type="ECO:0000313" key="8">
    <source>
        <dbReference type="EMBL" id="PVU99868.1"/>
    </source>
</evidence>
<proteinExistence type="inferred from homology"/>
<dbReference type="Pfam" id="PF01974">
    <property type="entry name" value="tRNA_int_endo"/>
    <property type="match status" value="1"/>
</dbReference>